<sequence length="463" mass="52282">MPERVFFCRKIGCKNRAVGDKGRYGQCEFDGETFITPGEKLVYETEAAKEAYRQNVERVTAEYSCLPCEIYKNQPDNCPAHGPLKHKTEILNQFELDYEDRMLNVEQILGIAPKDNIVSETGQLSIIWEKELQTIISKPNNWIVDGYIPKDSIILLAGKRGFYKSWGALHLALAIASGKPFLGKYPALLYPVLYLDEENGVNVLKERVMQIKQGMGLEGSVENLCFSSFAGFKISNAQAKLALETFIKQHGIKVIIVDTLRRIISSEENDAGEINSIFTNLIRPISSEYGVTWIFLHHLRKGMAGKVPTDLLDELRGSSELANYADGVIIFEKPPKTEARFNIVHGKCRNAQAQEARIVELKFEEKSVKFEVLGTAQAIVDAADECASTILRHLEVNSIEDFKTHEILEVMKAQQHSKATITRALAILDEQGKIVREKKGHYRRIIGRLEEYVEDKSEESNRS</sequence>
<dbReference type="EMBL" id="CABMJJ010000007">
    <property type="protein sequence ID" value="VVC03446.1"/>
    <property type="molecule type" value="Genomic_DNA"/>
</dbReference>
<dbReference type="AlphaFoldDB" id="A0A5E4LUD2"/>
<dbReference type="Proteomes" id="UP000789941">
    <property type="component" value="Unassembled WGS sequence"/>
</dbReference>
<gene>
    <name evidence="1" type="ORF">LFW2832_00376</name>
</gene>
<dbReference type="SUPFAM" id="SSF52540">
    <property type="entry name" value="P-loop containing nucleoside triphosphate hydrolases"/>
    <property type="match status" value="1"/>
</dbReference>
<organism evidence="1 2">
    <name type="scientific">Candidatus Bilamarchaeum dharawalense</name>
    <dbReference type="NCBI Taxonomy" id="2885759"/>
    <lineage>
        <taxon>Archaea</taxon>
        <taxon>Candidatus Micrarchaeota</taxon>
        <taxon>Candidatus Micrarchaeia</taxon>
        <taxon>Candidatus Anstonellales</taxon>
        <taxon>Candidatus Bilamarchaeaceae</taxon>
        <taxon>Candidatus Bilamarchaeum</taxon>
    </lineage>
</organism>
<accession>A0A5E4LUD2</accession>
<proteinExistence type="predicted"/>
<evidence type="ECO:0000313" key="1">
    <source>
        <dbReference type="EMBL" id="VVC03446.1"/>
    </source>
</evidence>
<dbReference type="Gene3D" id="3.40.50.300">
    <property type="entry name" value="P-loop containing nucleotide triphosphate hydrolases"/>
    <property type="match status" value="1"/>
</dbReference>
<protein>
    <submittedName>
        <fullName evidence="1">AAA domain protein</fullName>
    </submittedName>
</protein>
<reference evidence="1 2" key="1">
    <citation type="submission" date="2019-08" db="EMBL/GenBank/DDBJ databases">
        <authorList>
            <person name="Vazquez-Campos X."/>
        </authorList>
    </citation>
    <scope>NUCLEOTIDE SEQUENCE [LARGE SCALE GENOMIC DNA]</scope>
    <source>
        <strain evidence="1">LFW-283_2</strain>
    </source>
</reference>
<comment type="caution">
    <text evidence="1">The sequence shown here is derived from an EMBL/GenBank/DDBJ whole genome shotgun (WGS) entry which is preliminary data.</text>
</comment>
<evidence type="ECO:0000313" key="2">
    <source>
        <dbReference type="Proteomes" id="UP000789941"/>
    </source>
</evidence>
<name>A0A5E4LUD2_9ARCH</name>
<dbReference type="InterPro" id="IPR027417">
    <property type="entry name" value="P-loop_NTPase"/>
</dbReference>
<dbReference type="Pfam" id="PF13481">
    <property type="entry name" value="AAA_25"/>
    <property type="match status" value="1"/>
</dbReference>